<dbReference type="InterPro" id="IPR040686">
    <property type="entry name" value="PurK_C"/>
</dbReference>
<dbReference type="SUPFAM" id="SSF51246">
    <property type="entry name" value="Rudiment single hybrid motif"/>
    <property type="match status" value="1"/>
</dbReference>
<evidence type="ECO:0000256" key="5">
    <source>
        <dbReference type="ARBA" id="ARBA00023239"/>
    </source>
</evidence>
<dbReference type="InterPro" id="IPR005875">
    <property type="entry name" value="PurK"/>
</dbReference>
<evidence type="ECO:0000256" key="1">
    <source>
        <dbReference type="ARBA" id="ARBA00022741"/>
    </source>
</evidence>
<dbReference type="GO" id="GO:0006189">
    <property type="term" value="P:'de novo' IMP biosynthetic process"/>
    <property type="evidence" value="ECO:0007669"/>
    <property type="project" value="UniProtKB-UniRule"/>
</dbReference>
<dbReference type="InterPro" id="IPR016185">
    <property type="entry name" value="PreATP-grasp_dom_sf"/>
</dbReference>
<evidence type="ECO:0000256" key="2">
    <source>
        <dbReference type="ARBA" id="ARBA00022755"/>
    </source>
</evidence>
<dbReference type="PROSITE" id="PS50975">
    <property type="entry name" value="ATP_GRASP"/>
    <property type="match status" value="1"/>
</dbReference>
<reference evidence="9 10" key="1">
    <citation type="submission" date="2019-04" db="EMBL/GenBank/DDBJ databases">
        <title>Isachenkonia alkalipeptolytica gen. nov. sp. nov. a new anaerobic, alkiliphilic organothrophic bacterium capable to reduce synthesized ferrihydrite isolated from a soda lake.</title>
        <authorList>
            <person name="Toshchakov S.V."/>
            <person name="Zavarzina D.G."/>
            <person name="Zhilina T.N."/>
            <person name="Kostrikina N.A."/>
            <person name="Kublanov I.V."/>
        </authorList>
    </citation>
    <scope>NUCLEOTIDE SEQUENCE [LARGE SCALE GENOMIC DNA]</scope>
    <source>
        <strain evidence="9 10">Z-1701</strain>
    </source>
</reference>
<evidence type="ECO:0000256" key="3">
    <source>
        <dbReference type="ARBA" id="ARBA00022793"/>
    </source>
</evidence>
<dbReference type="PANTHER" id="PTHR11609:SF5">
    <property type="entry name" value="PHOSPHORIBOSYLAMINOIMIDAZOLE CARBOXYLASE"/>
    <property type="match status" value="1"/>
</dbReference>
<dbReference type="NCBIfam" id="NF004679">
    <property type="entry name" value="PRK06019.1-5"/>
    <property type="match status" value="1"/>
</dbReference>
<dbReference type="Pfam" id="PF17769">
    <property type="entry name" value="PurK_C"/>
    <property type="match status" value="1"/>
</dbReference>
<keyword evidence="1 6" id="KW-0547">Nucleotide-binding</keyword>
<protein>
    <recommendedName>
        <fullName evidence="6 7">N5-carboxyaminoimidazole ribonucleotide synthase</fullName>
        <shortName evidence="6 7">N5-CAIR synthase</shortName>
        <ecNumber evidence="6 7">6.3.4.18</ecNumber>
    </recommendedName>
    <alternativeName>
        <fullName evidence="6 7">5-(carboxyamino)imidazole ribonucleotide synthetase</fullName>
    </alternativeName>
</protein>
<keyword evidence="5" id="KW-0456">Lyase</keyword>
<dbReference type="HAMAP" id="MF_01928">
    <property type="entry name" value="PurK"/>
    <property type="match status" value="1"/>
</dbReference>
<dbReference type="EMBL" id="SUMG01000002">
    <property type="protein sequence ID" value="NBG87483.1"/>
    <property type="molecule type" value="Genomic_DNA"/>
</dbReference>
<evidence type="ECO:0000313" key="9">
    <source>
        <dbReference type="EMBL" id="NBG87483.1"/>
    </source>
</evidence>
<feature type="binding site" evidence="6">
    <location>
        <position position="87"/>
    </location>
    <ligand>
        <name>ATP</name>
        <dbReference type="ChEBI" id="CHEBI:30616"/>
    </ligand>
</feature>
<feature type="binding site" evidence="6">
    <location>
        <begin position="251"/>
        <end position="252"/>
    </location>
    <ligand>
        <name>ATP</name>
        <dbReference type="ChEBI" id="CHEBI:30616"/>
    </ligand>
</feature>
<comment type="function">
    <text evidence="6">Catalyzes the ATP-dependent conversion of 5-aminoimidazole ribonucleotide (AIR) and HCO(3)(-) to N5-carboxyaminoimidazole ribonucleotide (N5-CAIR).</text>
</comment>
<dbReference type="GO" id="GO:0034028">
    <property type="term" value="F:5-(carboxyamino)imidazole ribonucleotide synthase activity"/>
    <property type="evidence" value="ECO:0007669"/>
    <property type="project" value="UniProtKB-UniRule"/>
</dbReference>
<comment type="similarity">
    <text evidence="6 7">Belongs to the PurK/PurT family.</text>
</comment>
<keyword evidence="10" id="KW-1185">Reference proteome</keyword>
<dbReference type="EC" id="6.3.4.18" evidence="6 7"/>
<dbReference type="Proteomes" id="UP000449710">
    <property type="component" value="Unassembled WGS sequence"/>
</dbReference>
<dbReference type="FunFam" id="3.30.470.20:FF:000037">
    <property type="entry name" value="Phosphoribosylaminoimidazole carboxylase, chloroplastic"/>
    <property type="match status" value="1"/>
</dbReference>
<evidence type="ECO:0000259" key="8">
    <source>
        <dbReference type="PROSITE" id="PS50975"/>
    </source>
</evidence>
<feature type="binding site" evidence="6">
    <location>
        <position position="127"/>
    </location>
    <ligand>
        <name>ATP</name>
        <dbReference type="ChEBI" id="CHEBI:30616"/>
    </ligand>
</feature>
<organism evidence="9 10">
    <name type="scientific">Isachenkonia alkalipeptolytica</name>
    <dbReference type="NCBI Taxonomy" id="2565777"/>
    <lineage>
        <taxon>Bacteria</taxon>
        <taxon>Bacillati</taxon>
        <taxon>Bacillota</taxon>
        <taxon>Clostridia</taxon>
        <taxon>Eubacteriales</taxon>
        <taxon>Clostridiaceae</taxon>
        <taxon>Isachenkonia</taxon>
    </lineage>
</organism>
<evidence type="ECO:0000313" key="10">
    <source>
        <dbReference type="Proteomes" id="UP000449710"/>
    </source>
</evidence>
<dbReference type="InterPro" id="IPR003135">
    <property type="entry name" value="ATP-grasp_carboxylate-amine"/>
</dbReference>
<evidence type="ECO:0000256" key="6">
    <source>
        <dbReference type="HAMAP-Rule" id="MF_01928"/>
    </source>
</evidence>
<dbReference type="InterPro" id="IPR054350">
    <property type="entry name" value="PurT/PurK_preATP-grasp"/>
</dbReference>
<sequence length="373" mass="41328">MMILEGKKMGIQFAVLDPDPQAPAVSLGDTHVMGDYHNREKIRELADISDVLTYEFEHIDGAFLKDLEEEGMVIYPSSRSLLIIQDKFRQNRYLKEKGLHLPRFLKVDSLQDLKEAGEKLGYPMMLKATTGGYDGKGNALILDPDGREGAFFDLKGEKDTLELMAEEYIQYHKEISVIAARGDGGAIALYPPSENQHEDSILKRTVVPADVSSEVQAKAEALAKDTIEVLEGMGVFTIEMFVTLEGEVLINEIAPRVHNSGHYTIEASETSQFEQHLRAILALPLGDTSLKRPYAGMINLLGRGKKNGSPEVLGVQEVLETKGAHLHFYEKKAVKFGRKMGHITVTGDSREAVNNSLDDLEGQVLIVPDQAHE</sequence>
<dbReference type="GO" id="GO:0046872">
    <property type="term" value="F:metal ion binding"/>
    <property type="evidence" value="ECO:0007669"/>
    <property type="project" value="InterPro"/>
</dbReference>
<dbReference type="GO" id="GO:0004638">
    <property type="term" value="F:phosphoribosylaminoimidazole carboxylase activity"/>
    <property type="evidence" value="ECO:0007669"/>
    <property type="project" value="InterPro"/>
</dbReference>
<feature type="domain" description="ATP-grasp" evidence="8">
    <location>
        <begin position="91"/>
        <end position="281"/>
    </location>
</feature>
<keyword evidence="6 7" id="KW-0436">Ligase</keyword>
<keyword evidence="3" id="KW-0210">Decarboxylase</keyword>
<comment type="caution">
    <text evidence="6">Lacks conserved residue(s) required for the propagation of feature annotation.</text>
</comment>
<accession>A0AA43XIL8</accession>
<feature type="binding site" evidence="6">
    <location>
        <begin position="166"/>
        <end position="169"/>
    </location>
    <ligand>
        <name>ATP</name>
        <dbReference type="ChEBI" id="CHEBI:30616"/>
    </ligand>
</feature>
<dbReference type="Gene3D" id="3.30.1490.20">
    <property type="entry name" value="ATP-grasp fold, A domain"/>
    <property type="match status" value="1"/>
</dbReference>
<feature type="binding site" evidence="6">
    <location>
        <position position="197"/>
    </location>
    <ligand>
        <name>ATP</name>
        <dbReference type="ChEBI" id="CHEBI:30616"/>
    </ligand>
</feature>
<dbReference type="InterPro" id="IPR013815">
    <property type="entry name" value="ATP_grasp_subdomain_1"/>
</dbReference>
<dbReference type="Pfam" id="PF22660">
    <property type="entry name" value="RS_preATP-grasp-like"/>
    <property type="match status" value="1"/>
</dbReference>
<comment type="catalytic activity">
    <reaction evidence="6 7">
        <text>5-amino-1-(5-phospho-beta-D-ribosyl)imidazole + hydrogencarbonate + ATP = 5-carboxyamino-1-(5-phospho-D-ribosyl)imidazole + ADP + phosphate + 2 H(+)</text>
        <dbReference type="Rhea" id="RHEA:19317"/>
        <dbReference type="ChEBI" id="CHEBI:15378"/>
        <dbReference type="ChEBI" id="CHEBI:17544"/>
        <dbReference type="ChEBI" id="CHEBI:30616"/>
        <dbReference type="ChEBI" id="CHEBI:43474"/>
        <dbReference type="ChEBI" id="CHEBI:58730"/>
        <dbReference type="ChEBI" id="CHEBI:137981"/>
        <dbReference type="ChEBI" id="CHEBI:456216"/>
        <dbReference type="EC" id="6.3.4.18"/>
    </reaction>
</comment>
<evidence type="ECO:0000256" key="7">
    <source>
        <dbReference type="RuleBase" id="RU361200"/>
    </source>
</evidence>
<dbReference type="SUPFAM" id="SSF52440">
    <property type="entry name" value="PreATP-grasp domain"/>
    <property type="match status" value="1"/>
</dbReference>
<comment type="caution">
    <text evidence="9">The sequence shown here is derived from an EMBL/GenBank/DDBJ whole genome shotgun (WGS) entry which is preliminary data.</text>
</comment>
<comment type="subunit">
    <text evidence="6 7">Homodimer.</text>
</comment>
<name>A0AA43XIL8_9CLOT</name>
<proteinExistence type="inferred from homology"/>
<dbReference type="InterPro" id="IPR011761">
    <property type="entry name" value="ATP-grasp"/>
</dbReference>
<gene>
    <name evidence="6 7" type="primary">purK</name>
    <name evidence="9" type="ORF">ISALK_03125</name>
</gene>
<dbReference type="SUPFAM" id="SSF56059">
    <property type="entry name" value="Glutathione synthetase ATP-binding domain-like"/>
    <property type="match status" value="1"/>
</dbReference>
<evidence type="ECO:0000256" key="4">
    <source>
        <dbReference type="ARBA" id="ARBA00022840"/>
    </source>
</evidence>
<dbReference type="Gene3D" id="3.40.50.20">
    <property type="match status" value="1"/>
</dbReference>
<keyword evidence="4 6" id="KW-0067">ATP-binding</keyword>
<feature type="binding site" evidence="6">
    <location>
        <position position="174"/>
    </location>
    <ligand>
        <name>ATP</name>
        <dbReference type="ChEBI" id="CHEBI:30616"/>
    </ligand>
</feature>
<dbReference type="PANTHER" id="PTHR11609">
    <property type="entry name" value="PURINE BIOSYNTHESIS PROTEIN 6/7, PUR6/7"/>
    <property type="match status" value="1"/>
</dbReference>
<dbReference type="Pfam" id="PF02222">
    <property type="entry name" value="ATP-grasp"/>
    <property type="match status" value="1"/>
</dbReference>
<dbReference type="GO" id="GO:0005524">
    <property type="term" value="F:ATP binding"/>
    <property type="evidence" value="ECO:0007669"/>
    <property type="project" value="UniProtKB-UniRule"/>
</dbReference>
<dbReference type="NCBIfam" id="TIGR01161">
    <property type="entry name" value="purK"/>
    <property type="match status" value="1"/>
</dbReference>
<dbReference type="Gene3D" id="3.30.470.20">
    <property type="entry name" value="ATP-grasp fold, B domain"/>
    <property type="match status" value="1"/>
</dbReference>
<dbReference type="InterPro" id="IPR011054">
    <property type="entry name" value="Rudment_hybrid_motif"/>
</dbReference>
<comment type="function">
    <text evidence="7">Catalyzes the ATP-dependent conversion of 5-aminoimidazole ribonucleotide (AIR) and HCO(3)- to N5-carboxyaminoimidazole ribonucleotide (N5-CAIR).</text>
</comment>
<keyword evidence="2 6" id="KW-0658">Purine biosynthesis</keyword>
<comment type="pathway">
    <text evidence="6 7">Purine metabolism; IMP biosynthesis via de novo pathway; 5-amino-1-(5-phospho-D-ribosyl)imidazole-4-carboxylate from 5-amino-1-(5-phospho-D-ribosyl)imidazole (N5-CAIR route): step 1/2.</text>
</comment>
<dbReference type="AlphaFoldDB" id="A0AA43XIL8"/>